<comment type="cofactor">
    <cofactor evidence="1 19">
        <name>FAD</name>
        <dbReference type="ChEBI" id="CHEBI:57692"/>
    </cofactor>
</comment>
<protein>
    <recommendedName>
        <fullName evidence="6 19">UDP-N-acetylenolpyruvoylglucosamine reductase</fullName>
        <ecNumber evidence="5 19">1.3.1.98</ecNumber>
    </recommendedName>
    <alternativeName>
        <fullName evidence="17 19">UDP-N-acetylmuramate dehydrogenase</fullName>
    </alternativeName>
</protein>
<evidence type="ECO:0000313" key="22">
    <source>
        <dbReference type="Proteomes" id="UP001302349"/>
    </source>
</evidence>
<dbReference type="GO" id="GO:0008762">
    <property type="term" value="F:UDP-N-acetylmuramate dehydrogenase activity"/>
    <property type="evidence" value="ECO:0007669"/>
    <property type="project" value="UniProtKB-EC"/>
</dbReference>
<keyword evidence="13 19" id="KW-0573">Peptidoglycan synthesis</keyword>
<dbReference type="PANTHER" id="PTHR21071:SF4">
    <property type="entry name" value="UDP-N-ACETYLENOLPYRUVOYLGLUCOSAMINE REDUCTASE"/>
    <property type="match status" value="1"/>
</dbReference>
<evidence type="ECO:0000256" key="5">
    <source>
        <dbReference type="ARBA" id="ARBA00012518"/>
    </source>
</evidence>
<evidence type="ECO:0000256" key="13">
    <source>
        <dbReference type="ARBA" id="ARBA00022984"/>
    </source>
</evidence>
<keyword evidence="9 19" id="KW-0285">Flavoprotein</keyword>
<dbReference type="SUPFAM" id="SSF56194">
    <property type="entry name" value="Uridine diphospho-N-Acetylenolpyruvylglucosamine reductase, MurB, C-terminal domain"/>
    <property type="match status" value="1"/>
</dbReference>
<evidence type="ECO:0000256" key="14">
    <source>
        <dbReference type="ARBA" id="ARBA00023002"/>
    </source>
</evidence>
<keyword evidence="11 19" id="KW-0521">NADP</keyword>
<dbReference type="Gene3D" id="3.90.78.10">
    <property type="entry name" value="UDP-N-acetylenolpyruvoylglucosamine reductase, C-terminal domain"/>
    <property type="match status" value="1"/>
</dbReference>
<dbReference type="Proteomes" id="UP001302349">
    <property type="component" value="Chromosome"/>
</dbReference>
<evidence type="ECO:0000256" key="1">
    <source>
        <dbReference type="ARBA" id="ARBA00001974"/>
    </source>
</evidence>
<evidence type="ECO:0000256" key="2">
    <source>
        <dbReference type="ARBA" id="ARBA00003921"/>
    </source>
</evidence>
<dbReference type="InterPro" id="IPR016167">
    <property type="entry name" value="FAD-bd_PCMH_sub1"/>
</dbReference>
<keyword evidence="16 19" id="KW-0961">Cell wall biogenesis/degradation</keyword>
<dbReference type="InterPro" id="IPR003170">
    <property type="entry name" value="MurB"/>
</dbReference>
<feature type="active site" evidence="19">
    <location>
        <position position="282"/>
    </location>
</feature>
<evidence type="ECO:0000256" key="4">
    <source>
        <dbReference type="ARBA" id="ARBA00004752"/>
    </source>
</evidence>
<organism evidence="21 22">
    <name type="scientific">Imperialibacter roseus</name>
    <dbReference type="NCBI Taxonomy" id="1324217"/>
    <lineage>
        <taxon>Bacteria</taxon>
        <taxon>Pseudomonadati</taxon>
        <taxon>Bacteroidota</taxon>
        <taxon>Cytophagia</taxon>
        <taxon>Cytophagales</taxon>
        <taxon>Flammeovirgaceae</taxon>
        <taxon>Imperialibacter</taxon>
    </lineage>
</organism>
<feature type="domain" description="FAD-binding PCMH-type" evidence="20">
    <location>
        <begin position="17"/>
        <end position="183"/>
    </location>
</feature>
<evidence type="ECO:0000256" key="9">
    <source>
        <dbReference type="ARBA" id="ARBA00022630"/>
    </source>
</evidence>
<dbReference type="InterPro" id="IPR016166">
    <property type="entry name" value="FAD-bd_PCMH"/>
</dbReference>
<dbReference type="SUPFAM" id="SSF56176">
    <property type="entry name" value="FAD-binding/transporter-associated domain-like"/>
    <property type="match status" value="1"/>
</dbReference>
<comment type="similarity">
    <text evidence="19">Belongs to the MurB family.</text>
</comment>
<dbReference type="RefSeq" id="WP_317488133.1">
    <property type="nucleotide sequence ID" value="NZ_CP136051.1"/>
</dbReference>
<comment type="subcellular location">
    <subcellularLocation>
        <location evidence="3 19">Cytoplasm</location>
    </subcellularLocation>
</comment>
<gene>
    <name evidence="19 21" type="primary">murB</name>
    <name evidence="21" type="ORF">RT717_20030</name>
</gene>
<dbReference type="EMBL" id="CP136051">
    <property type="protein sequence ID" value="WOK05373.1"/>
    <property type="molecule type" value="Genomic_DNA"/>
</dbReference>
<evidence type="ECO:0000256" key="18">
    <source>
        <dbReference type="ARBA" id="ARBA00048914"/>
    </source>
</evidence>
<dbReference type="NCBIfam" id="TIGR00179">
    <property type="entry name" value="murB"/>
    <property type="match status" value="1"/>
</dbReference>
<evidence type="ECO:0000256" key="15">
    <source>
        <dbReference type="ARBA" id="ARBA00023306"/>
    </source>
</evidence>
<evidence type="ECO:0000256" key="17">
    <source>
        <dbReference type="ARBA" id="ARBA00031026"/>
    </source>
</evidence>
<dbReference type="InterPro" id="IPR036635">
    <property type="entry name" value="MurB_C_sf"/>
</dbReference>
<evidence type="ECO:0000256" key="6">
    <source>
        <dbReference type="ARBA" id="ARBA00015188"/>
    </source>
</evidence>
<evidence type="ECO:0000256" key="19">
    <source>
        <dbReference type="HAMAP-Rule" id="MF_00037"/>
    </source>
</evidence>
<comment type="catalytic activity">
    <reaction evidence="18 19">
        <text>UDP-N-acetyl-alpha-D-muramate + NADP(+) = UDP-N-acetyl-3-O-(1-carboxyvinyl)-alpha-D-glucosamine + NADPH + H(+)</text>
        <dbReference type="Rhea" id="RHEA:12248"/>
        <dbReference type="ChEBI" id="CHEBI:15378"/>
        <dbReference type="ChEBI" id="CHEBI:57783"/>
        <dbReference type="ChEBI" id="CHEBI:58349"/>
        <dbReference type="ChEBI" id="CHEBI:68483"/>
        <dbReference type="ChEBI" id="CHEBI:70757"/>
        <dbReference type="EC" id="1.3.1.98"/>
    </reaction>
</comment>
<keyword evidence="12 19" id="KW-0133">Cell shape</keyword>
<proteinExistence type="inferred from homology"/>
<dbReference type="InterPro" id="IPR036318">
    <property type="entry name" value="FAD-bd_PCMH-like_sf"/>
</dbReference>
<evidence type="ECO:0000256" key="7">
    <source>
        <dbReference type="ARBA" id="ARBA00022490"/>
    </source>
</evidence>
<evidence type="ECO:0000256" key="3">
    <source>
        <dbReference type="ARBA" id="ARBA00004496"/>
    </source>
</evidence>
<evidence type="ECO:0000256" key="8">
    <source>
        <dbReference type="ARBA" id="ARBA00022618"/>
    </source>
</evidence>
<evidence type="ECO:0000256" key="16">
    <source>
        <dbReference type="ARBA" id="ARBA00023316"/>
    </source>
</evidence>
<keyword evidence="7 19" id="KW-0963">Cytoplasm</keyword>
<dbReference type="Pfam" id="PF01565">
    <property type="entry name" value="FAD_binding_4"/>
    <property type="match status" value="1"/>
</dbReference>
<dbReference type="PANTHER" id="PTHR21071">
    <property type="entry name" value="UDP-N-ACETYLENOLPYRUVOYLGLUCOSAMINE REDUCTASE"/>
    <property type="match status" value="1"/>
</dbReference>
<dbReference type="InterPro" id="IPR006094">
    <property type="entry name" value="Oxid_FAD_bind_N"/>
</dbReference>
<dbReference type="InterPro" id="IPR011601">
    <property type="entry name" value="MurB_C"/>
</dbReference>
<keyword evidence="14 19" id="KW-0560">Oxidoreductase</keyword>
<keyword evidence="8 19" id="KW-0132">Cell division</keyword>
<dbReference type="EC" id="1.3.1.98" evidence="5 19"/>
<keyword evidence="22" id="KW-1185">Reference proteome</keyword>
<dbReference type="PROSITE" id="PS51387">
    <property type="entry name" value="FAD_PCMH"/>
    <property type="match status" value="1"/>
</dbReference>
<evidence type="ECO:0000256" key="11">
    <source>
        <dbReference type="ARBA" id="ARBA00022857"/>
    </source>
</evidence>
<evidence type="ECO:0000259" key="20">
    <source>
        <dbReference type="PROSITE" id="PS51387"/>
    </source>
</evidence>
<feature type="active site" evidence="19">
    <location>
        <position position="161"/>
    </location>
</feature>
<dbReference type="HAMAP" id="MF_00037">
    <property type="entry name" value="MurB"/>
    <property type="match status" value="1"/>
</dbReference>
<dbReference type="Gene3D" id="3.30.43.10">
    <property type="entry name" value="Uridine Diphospho-n-acetylenolpyruvylglucosamine Reductase, domain 2"/>
    <property type="match status" value="1"/>
</dbReference>
<comment type="pathway">
    <text evidence="4 19">Cell wall biogenesis; peptidoglycan biosynthesis.</text>
</comment>
<dbReference type="NCBIfam" id="NF010480">
    <property type="entry name" value="PRK13905.1"/>
    <property type="match status" value="1"/>
</dbReference>
<name>A0ABZ0IK24_9BACT</name>
<evidence type="ECO:0000256" key="12">
    <source>
        <dbReference type="ARBA" id="ARBA00022960"/>
    </source>
</evidence>
<dbReference type="Gene3D" id="3.30.465.10">
    <property type="match status" value="1"/>
</dbReference>
<reference evidence="21 22" key="1">
    <citation type="journal article" date="2023" name="Microbiol. Resour. Announc.">
        <title>Complete Genome Sequence of Imperialibacter roseus strain P4T.</title>
        <authorList>
            <person name="Tizabi D.R."/>
            <person name="Bachvaroff T."/>
            <person name="Hill R.T."/>
        </authorList>
    </citation>
    <scope>NUCLEOTIDE SEQUENCE [LARGE SCALE GENOMIC DNA]</scope>
    <source>
        <strain evidence="21 22">P4T</strain>
    </source>
</reference>
<dbReference type="InterPro" id="IPR016169">
    <property type="entry name" value="FAD-bd_PCMH_sub2"/>
</dbReference>
<dbReference type="Pfam" id="PF02873">
    <property type="entry name" value="MurB_C"/>
    <property type="match status" value="1"/>
</dbReference>
<evidence type="ECO:0000313" key="21">
    <source>
        <dbReference type="EMBL" id="WOK05373.1"/>
    </source>
</evidence>
<keyword evidence="10 19" id="KW-0274">FAD</keyword>
<evidence type="ECO:0000256" key="10">
    <source>
        <dbReference type="ARBA" id="ARBA00022827"/>
    </source>
</evidence>
<feature type="active site" description="Proton donor" evidence="19">
    <location>
        <position position="212"/>
    </location>
</feature>
<comment type="function">
    <text evidence="2 19">Cell wall formation.</text>
</comment>
<accession>A0ABZ0IK24</accession>
<sequence length="286" mass="31983">MEVFENYDLTSHNSYKIKASCRRAFFPSSESDFLSIYQSHPDSKKVILGGGYNIILSKPYYDEDFILLNEGFANVKVTDGHIMEVEAGANTIRLSELAWEHGLTGMEIFYDIPSSLGGAVVMNAGASGEEIKDILTKVRYLDLADLKVREIKKEDIGFEYRNSFFQKNVDKIVLKAWLQLAVGDKAAIKEKMDRVKEARWAKQPKEFPNAGSVFKRPPGFYVGQMIEELGLKGFSVGGAKVSEKHGGFIINHASATGADILELINIVKHKVHSKFGVELEVEQRVI</sequence>
<keyword evidence="15 19" id="KW-0131">Cell cycle</keyword>